<keyword evidence="1" id="KW-0175">Coiled coil</keyword>
<dbReference type="InterPro" id="IPR052394">
    <property type="entry name" value="LRR-containing"/>
</dbReference>
<dbReference type="SMART" id="SM00368">
    <property type="entry name" value="LRR_RI"/>
    <property type="match status" value="2"/>
</dbReference>
<proteinExistence type="predicted"/>
<dbReference type="EnsemblMetazoa" id="Aqu2.1.18119_001">
    <property type="protein sequence ID" value="Aqu2.1.18119_001"/>
    <property type="gene ID" value="Aqu2.1.18119"/>
</dbReference>
<accession>A0A1X7TT03</accession>
<dbReference type="OrthoDB" id="120976at2759"/>
<dbReference type="AlphaFoldDB" id="A0A1X7TT03"/>
<evidence type="ECO:0000256" key="1">
    <source>
        <dbReference type="SAM" id="Coils"/>
    </source>
</evidence>
<dbReference type="Pfam" id="PF13516">
    <property type="entry name" value="LRR_6"/>
    <property type="match status" value="1"/>
</dbReference>
<dbReference type="PANTHER" id="PTHR24114">
    <property type="entry name" value="LEUCINE RICH REPEAT FAMILY PROTEIN"/>
    <property type="match status" value="1"/>
</dbReference>
<organism evidence="4">
    <name type="scientific">Amphimedon queenslandica</name>
    <name type="common">Sponge</name>
    <dbReference type="NCBI Taxonomy" id="400682"/>
    <lineage>
        <taxon>Eukaryota</taxon>
        <taxon>Metazoa</taxon>
        <taxon>Porifera</taxon>
        <taxon>Demospongiae</taxon>
        <taxon>Heteroscleromorpha</taxon>
        <taxon>Haplosclerida</taxon>
        <taxon>Niphatidae</taxon>
        <taxon>Amphimedon</taxon>
    </lineage>
</organism>
<dbReference type="InterPro" id="IPR000488">
    <property type="entry name" value="Death_dom"/>
</dbReference>
<sequence>MACNRVITYEEFLDQKPPIKELTEQIDTKNEWLMFGVILGLSKDAIHQLPRGIITGKTVALLELWLLAPNASRRQLLEDLRKDPDKKDVADNYEKHLTDTYEAECKQSFEEEAASQCFVPSREVTVLDMEGKLKTKNAEIEYLQSTIKEKENEMNDAKTKIKELERSLSLASDDMNTNLEKKDQEIDDLRISIIRKDDESDSKIRKLQSIIHEKEEETKAKIKELEGSLSLASDERSELKRNLETKDQEINDLTVSTQEKDEEAKAKIEELERSLSLTSDEKSELERNLETKDQEADDLKMAAQEKDEEMNSAKERVEELERSLSLASESIDELEEKIGTLSRISKMKDREIEGLKARLYPRNEQDMITSTKWGKSEVRLTSPSAEQCTDVLTRIEKDHQQVYLSDSSSDVAQLLVVPLLQKKNIRSLYILSTSLTRDFIDLFASQMLDDNTLESLYLNHNSIDDDGVIILVQSLKYNKKLQYLSLDFNTGITSLSVPSLAEFIRINSTLSVLYVSHTRIDTRGVLELVDSLKSNTRLGKIVVDEKHKAMCTKTVGKINRLDFSYTTATAYEYTGVNLGGLLV</sequence>
<reference evidence="4" key="1">
    <citation type="submission" date="2017-05" db="UniProtKB">
        <authorList>
            <consortium name="EnsemblMetazoa"/>
        </authorList>
    </citation>
    <scope>IDENTIFICATION</scope>
</reference>
<protein>
    <recommendedName>
        <fullName evidence="3">Death domain-containing protein</fullName>
    </recommendedName>
</protein>
<dbReference type="Gene3D" id="3.80.10.10">
    <property type="entry name" value="Ribonuclease Inhibitor"/>
    <property type="match status" value="1"/>
</dbReference>
<feature type="domain" description="Death" evidence="3">
    <location>
        <begin position="31"/>
        <end position="82"/>
    </location>
</feature>
<dbReference type="PROSITE" id="PS50017">
    <property type="entry name" value="DEATH_DOMAIN"/>
    <property type="match status" value="1"/>
</dbReference>
<evidence type="ECO:0000259" key="3">
    <source>
        <dbReference type="PROSITE" id="PS50017"/>
    </source>
</evidence>
<dbReference type="SUPFAM" id="SSF52047">
    <property type="entry name" value="RNI-like"/>
    <property type="match status" value="1"/>
</dbReference>
<dbReference type="GO" id="GO:0007165">
    <property type="term" value="P:signal transduction"/>
    <property type="evidence" value="ECO:0007669"/>
    <property type="project" value="InterPro"/>
</dbReference>
<feature type="region of interest" description="Disordered" evidence="2">
    <location>
        <begin position="277"/>
        <end position="297"/>
    </location>
</feature>
<evidence type="ECO:0000256" key="2">
    <source>
        <dbReference type="SAM" id="MobiDB-lite"/>
    </source>
</evidence>
<name>A0A1X7TT03_AMPQE</name>
<evidence type="ECO:0000313" key="4">
    <source>
        <dbReference type="EnsemblMetazoa" id="Aqu2.1.18119_001"/>
    </source>
</evidence>
<feature type="coiled-coil region" evidence="1">
    <location>
        <begin position="133"/>
        <end position="174"/>
    </location>
</feature>
<dbReference type="PANTHER" id="PTHR24114:SF2">
    <property type="entry name" value="F-BOX DOMAIN-CONTAINING PROTEIN-RELATED"/>
    <property type="match status" value="1"/>
</dbReference>
<dbReference type="InterPro" id="IPR001611">
    <property type="entry name" value="Leu-rich_rpt"/>
</dbReference>
<dbReference type="InterPro" id="IPR032675">
    <property type="entry name" value="LRR_dom_sf"/>
</dbReference>
<dbReference type="InParanoid" id="A0A1X7TT03"/>